<sequence>MICRSLMISSSGIELIKHYQGLSLEKYCDESGLWIIGYGHVIGPKETTAAFITLVQAEQLLFDDIQQCEDVLRENITRPLTQEKHDALVSLIFSCGVKDCLNTGIIQEVARGNNAQATSIWRNALMLNDKKINSLALQRQAECALFESE</sequence>
<keyword evidence="1" id="KW-1035">Host cytoplasm</keyword>
<evidence type="ECO:0000313" key="3">
    <source>
        <dbReference type="EMBL" id="MDQ2258669.1"/>
    </source>
</evidence>
<reference evidence="3 4" key="1">
    <citation type="submission" date="2023-08" db="EMBL/GenBank/DDBJ databases">
        <authorList>
            <person name="Dale J."/>
        </authorList>
    </citation>
    <scope>NUCLEOTIDE SEQUENCE [LARGE SCALE GENOMIC DNA]</scope>
    <source>
        <strain evidence="3 4">2023EL-00788</strain>
    </source>
</reference>
<dbReference type="EMBL" id="JAVDKS010000010">
    <property type="protein sequence ID" value="MDQ2258669.1"/>
    <property type="molecule type" value="Genomic_DNA"/>
</dbReference>
<keyword evidence="2" id="KW-0081">Bacteriolytic enzyme</keyword>
<gene>
    <name evidence="3" type="ORF">RBJ67_21295</name>
</gene>
<proteinExistence type="inferred from homology"/>
<protein>
    <recommendedName>
        <fullName evidence="2">Lysozyme</fullName>
        <ecNumber evidence="2">3.2.1.17</ecNumber>
    </recommendedName>
</protein>
<dbReference type="RefSeq" id="WP_306684271.1">
    <property type="nucleotide sequence ID" value="NZ_JAVDKR010000010.1"/>
</dbReference>
<name>A0AAW8HCF3_9ENTR</name>
<evidence type="ECO:0000313" key="4">
    <source>
        <dbReference type="Proteomes" id="UP001225042"/>
    </source>
</evidence>
<dbReference type="Pfam" id="PF00959">
    <property type="entry name" value="Phage_lysozyme"/>
    <property type="match status" value="1"/>
</dbReference>
<accession>A0AAW8HCF3</accession>
<keyword evidence="4" id="KW-1185">Reference proteome</keyword>
<dbReference type="CDD" id="cd00737">
    <property type="entry name" value="lyz_endolysin_autolysin"/>
    <property type="match status" value="1"/>
</dbReference>
<keyword evidence="2" id="KW-0326">Glycosidase</keyword>
<dbReference type="EC" id="3.2.1.17" evidence="2"/>
<dbReference type="Gene3D" id="1.10.1740.240">
    <property type="match status" value="1"/>
</dbReference>
<dbReference type="InterPro" id="IPR033907">
    <property type="entry name" value="Endolysin_autolysin"/>
</dbReference>
<dbReference type="GO" id="GO:0042742">
    <property type="term" value="P:defense response to bacterium"/>
    <property type="evidence" value="ECO:0007669"/>
    <property type="project" value="UniProtKB-KW"/>
</dbReference>
<comment type="similarity">
    <text evidence="2">Belongs to the glycosyl hydrolase 24 family.</text>
</comment>
<dbReference type="PANTHER" id="PTHR38107">
    <property type="match status" value="1"/>
</dbReference>
<keyword evidence="2" id="KW-0378">Hydrolase</keyword>
<comment type="catalytic activity">
    <reaction evidence="2">
        <text>Hydrolysis of (1-&gt;4)-beta-linkages between N-acetylmuramic acid and N-acetyl-D-glucosamine residues in a peptidoglycan and between N-acetyl-D-glucosamine residues in chitodextrins.</text>
        <dbReference type="EC" id="3.2.1.17"/>
    </reaction>
</comment>
<dbReference type="SUPFAM" id="SSF53955">
    <property type="entry name" value="Lysozyme-like"/>
    <property type="match status" value="1"/>
</dbReference>
<evidence type="ECO:0000256" key="2">
    <source>
        <dbReference type="RuleBase" id="RU003788"/>
    </source>
</evidence>
<dbReference type="InterPro" id="IPR002196">
    <property type="entry name" value="Glyco_hydro_24"/>
</dbReference>
<evidence type="ECO:0000256" key="1">
    <source>
        <dbReference type="ARBA" id="ARBA00023200"/>
    </source>
</evidence>
<dbReference type="AlphaFoldDB" id="A0AAW8HCF3"/>
<dbReference type="InterPro" id="IPR051018">
    <property type="entry name" value="Bacteriophage_GH24"/>
</dbReference>
<dbReference type="GO" id="GO:0031640">
    <property type="term" value="P:killing of cells of another organism"/>
    <property type="evidence" value="ECO:0007669"/>
    <property type="project" value="UniProtKB-KW"/>
</dbReference>
<dbReference type="GO" id="GO:0016998">
    <property type="term" value="P:cell wall macromolecule catabolic process"/>
    <property type="evidence" value="ECO:0007669"/>
    <property type="project" value="InterPro"/>
</dbReference>
<comment type="caution">
    <text evidence="3">The sequence shown here is derived from an EMBL/GenBank/DDBJ whole genome shotgun (WGS) entry which is preliminary data.</text>
</comment>
<organism evidence="3 4">
    <name type="scientific">Enterobacter soli</name>
    <dbReference type="NCBI Taxonomy" id="885040"/>
    <lineage>
        <taxon>Bacteria</taxon>
        <taxon>Pseudomonadati</taxon>
        <taxon>Pseudomonadota</taxon>
        <taxon>Gammaproteobacteria</taxon>
        <taxon>Enterobacterales</taxon>
        <taxon>Enterobacteriaceae</taxon>
        <taxon>Enterobacter</taxon>
    </lineage>
</organism>
<dbReference type="GO" id="GO:0003796">
    <property type="term" value="F:lysozyme activity"/>
    <property type="evidence" value="ECO:0007669"/>
    <property type="project" value="UniProtKB-EC"/>
</dbReference>
<dbReference type="PANTHER" id="PTHR38107:SF3">
    <property type="entry name" value="LYSOZYME RRRD-RELATED"/>
    <property type="match status" value="1"/>
</dbReference>
<dbReference type="InterPro" id="IPR023346">
    <property type="entry name" value="Lysozyme-like_dom_sf"/>
</dbReference>
<dbReference type="Proteomes" id="UP001225042">
    <property type="component" value="Unassembled WGS sequence"/>
</dbReference>
<keyword evidence="2" id="KW-0929">Antimicrobial</keyword>
<dbReference type="GO" id="GO:0009253">
    <property type="term" value="P:peptidoglycan catabolic process"/>
    <property type="evidence" value="ECO:0007669"/>
    <property type="project" value="InterPro"/>
</dbReference>